<dbReference type="GO" id="GO:0017025">
    <property type="term" value="F:TBP-class protein binding"/>
    <property type="evidence" value="ECO:0007669"/>
    <property type="project" value="InterPro"/>
</dbReference>
<comment type="subcellular location">
    <subcellularLocation>
        <location evidence="1">Nucleus</location>
    </subcellularLocation>
</comment>
<comment type="similarity">
    <text evidence="2">Belongs to the TFIIB family.</text>
</comment>
<keyword evidence="10" id="KW-0539">Nucleus</keyword>
<evidence type="ECO:0000256" key="8">
    <source>
        <dbReference type="ARBA" id="ARBA00023015"/>
    </source>
</evidence>
<dbReference type="InterPro" id="IPR000812">
    <property type="entry name" value="TFIIB"/>
</dbReference>
<evidence type="ECO:0000256" key="3">
    <source>
        <dbReference type="ARBA" id="ARBA00013932"/>
    </source>
</evidence>
<dbReference type="Pfam" id="PF00382">
    <property type="entry name" value="TFIIB"/>
    <property type="match status" value="2"/>
</dbReference>
<dbReference type="EMBL" id="GCES01080558">
    <property type="protein sequence ID" value="JAR05765.1"/>
    <property type="molecule type" value="Transcribed_RNA"/>
</dbReference>
<keyword evidence="4" id="KW-0479">Metal-binding</keyword>
<proteinExistence type="inferred from homology"/>
<dbReference type="SMART" id="SM00385">
    <property type="entry name" value="CYCLIN"/>
    <property type="match status" value="2"/>
</dbReference>
<evidence type="ECO:0000256" key="10">
    <source>
        <dbReference type="ARBA" id="ARBA00023242"/>
    </source>
</evidence>
<organism evidence="13">
    <name type="scientific">Fundulus heteroclitus</name>
    <name type="common">Killifish</name>
    <name type="synonym">Mummichog</name>
    <dbReference type="NCBI Taxonomy" id="8078"/>
    <lineage>
        <taxon>Eukaryota</taxon>
        <taxon>Metazoa</taxon>
        <taxon>Chordata</taxon>
        <taxon>Craniata</taxon>
        <taxon>Vertebrata</taxon>
        <taxon>Euteleostomi</taxon>
        <taxon>Actinopterygii</taxon>
        <taxon>Neopterygii</taxon>
        <taxon>Teleostei</taxon>
        <taxon>Neoteleostei</taxon>
        <taxon>Acanthomorphata</taxon>
        <taxon>Ovalentaria</taxon>
        <taxon>Atherinomorphae</taxon>
        <taxon>Cyprinodontiformes</taxon>
        <taxon>Fundulidae</taxon>
        <taxon>Fundulus</taxon>
    </lineage>
</organism>
<dbReference type="PANTHER" id="PTHR11618:SF13">
    <property type="entry name" value="TRANSCRIPTION INITIATION FACTOR IIB"/>
    <property type="match status" value="1"/>
</dbReference>
<accession>A0A146UL77</accession>
<evidence type="ECO:0000256" key="1">
    <source>
        <dbReference type="ARBA" id="ARBA00004123"/>
    </source>
</evidence>
<evidence type="ECO:0000313" key="13">
    <source>
        <dbReference type="EMBL" id="JAR05765.1"/>
    </source>
</evidence>
<dbReference type="CDD" id="cd20551">
    <property type="entry name" value="CYCLIN_TFIIB_rpt1"/>
    <property type="match status" value="1"/>
</dbReference>
<dbReference type="GO" id="GO:0070897">
    <property type="term" value="P:transcription preinitiation complex assembly"/>
    <property type="evidence" value="ECO:0007669"/>
    <property type="project" value="InterPro"/>
</dbReference>
<dbReference type="EMBL" id="GCES01080557">
    <property type="protein sequence ID" value="JAR05766.1"/>
    <property type="molecule type" value="Transcribed_RNA"/>
</dbReference>
<protein>
    <recommendedName>
        <fullName evidence="3">Transcription initiation factor IIB</fullName>
    </recommendedName>
    <alternativeName>
        <fullName evidence="11">General transcription factor TFIIB</fullName>
    </alternativeName>
</protein>
<dbReference type="InterPro" id="IPR023486">
    <property type="entry name" value="TFIIB_CS"/>
</dbReference>
<keyword evidence="9" id="KW-0804">Transcription</keyword>
<reference evidence="13" key="1">
    <citation type="submission" date="2015-01" db="EMBL/GenBank/DDBJ databases">
        <title>EvidentialGene: Evidence-directed Construction of Complete mRNA Transcriptomes without Genomes.</title>
        <authorList>
            <person name="Gilbert D.G."/>
        </authorList>
    </citation>
    <scope>NUCLEOTIDE SEQUENCE</scope>
</reference>
<keyword evidence="13" id="KW-0648">Protein biosynthesis</keyword>
<dbReference type="FunFam" id="1.10.472.10:FF:000019">
    <property type="entry name" value="transcription initiation factor IIB"/>
    <property type="match status" value="1"/>
</dbReference>
<evidence type="ECO:0000256" key="7">
    <source>
        <dbReference type="ARBA" id="ARBA00022833"/>
    </source>
</evidence>
<evidence type="ECO:0000256" key="9">
    <source>
        <dbReference type="ARBA" id="ARBA00023163"/>
    </source>
</evidence>
<feature type="domain" description="Cyclin-like" evidence="12">
    <location>
        <begin position="141"/>
        <end position="222"/>
    </location>
</feature>
<name>A0A146UL77_FUNHE</name>
<dbReference type="PROSITE" id="PS00782">
    <property type="entry name" value="TFIIB"/>
    <property type="match status" value="1"/>
</dbReference>
<evidence type="ECO:0000256" key="11">
    <source>
        <dbReference type="ARBA" id="ARBA00031706"/>
    </source>
</evidence>
<feature type="domain" description="Cyclin-like" evidence="12">
    <location>
        <begin position="47"/>
        <end position="128"/>
    </location>
</feature>
<keyword evidence="7" id="KW-0862">Zinc</keyword>
<dbReference type="PANTHER" id="PTHR11618">
    <property type="entry name" value="TRANSCRIPTION INITIATION FACTOR IIB-RELATED"/>
    <property type="match status" value="1"/>
</dbReference>
<dbReference type="GO" id="GO:0097550">
    <property type="term" value="C:transcription preinitiation complex"/>
    <property type="evidence" value="ECO:0007669"/>
    <property type="project" value="TreeGrafter"/>
</dbReference>
<keyword evidence="5" id="KW-0677">Repeat</keyword>
<dbReference type="SUPFAM" id="SSF47954">
    <property type="entry name" value="Cyclin-like"/>
    <property type="match status" value="2"/>
</dbReference>
<dbReference type="GO" id="GO:0016251">
    <property type="term" value="F:RNA polymerase II general transcription initiation factor activity"/>
    <property type="evidence" value="ECO:0007669"/>
    <property type="project" value="TreeGrafter"/>
</dbReference>
<sequence>MIRIFRYLFFATTVGHLSNSSSTDAKNKYRNMRMMNSTDRSVAAGFKEARAMIERLTLPQSVLSRTEVLFKKVQDSKGLRGRSQFAVVAACVYIACRRENAMRSLKEVCAASQANRRDVGRCFKQILSVLEERVEMIKIEDFMSRFCSQLAVSAEVRELAEHICNKVTEMDLVGGRAPLSVAATSIFMAGLAYRANIDIKKIVMVSGVTENTMKVIYRQLRGEASKLYPAEKKPPVPFERLPIL</sequence>
<evidence type="ECO:0000256" key="6">
    <source>
        <dbReference type="ARBA" id="ARBA00022771"/>
    </source>
</evidence>
<dbReference type="GO" id="GO:0008270">
    <property type="term" value="F:zinc ion binding"/>
    <property type="evidence" value="ECO:0007669"/>
    <property type="project" value="UniProtKB-KW"/>
</dbReference>
<dbReference type="InterPro" id="IPR013763">
    <property type="entry name" value="Cyclin-like_dom"/>
</dbReference>
<dbReference type="Gene3D" id="1.10.472.10">
    <property type="entry name" value="Cyclin-like"/>
    <property type="match status" value="2"/>
</dbReference>
<keyword evidence="8" id="KW-0805">Transcription regulation</keyword>
<evidence type="ECO:0000256" key="4">
    <source>
        <dbReference type="ARBA" id="ARBA00022723"/>
    </source>
</evidence>
<dbReference type="GO" id="GO:0006367">
    <property type="term" value="P:transcription initiation at RNA polymerase II promoter"/>
    <property type="evidence" value="ECO:0007669"/>
    <property type="project" value="TreeGrafter"/>
</dbReference>
<dbReference type="AlphaFoldDB" id="A0A146UL77"/>
<keyword evidence="13" id="KW-0396">Initiation factor</keyword>
<evidence type="ECO:0000256" key="5">
    <source>
        <dbReference type="ARBA" id="ARBA00022737"/>
    </source>
</evidence>
<dbReference type="GO" id="GO:0005634">
    <property type="term" value="C:nucleus"/>
    <property type="evidence" value="ECO:0007669"/>
    <property type="project" value="UniProtKB-SubCell"/>
</dbReference>
<dbReference type="InterPro" id="IPR036915">
    <property type="entry name" value="Cyclin-like_sf"/>
</dbReference>
<dbReference type="GO" id="GO:0003743">
    <property type="term" value="F:translation initiation factor activity"/>
    <property type="evidence" value="ECO:0007669"/>
    <property type="project" value="UniProtKB-KW"/>
</dbReference>
<evidence type="ECO:0000259" key="12">
    <source>
        <dbReference type="SMART" id="SM00385"/>
    </source>
</evidence>
<dbReference type="InterPro" id="IPR013150">
    <property type="entry name" value="TFIIB_cyclin"/>
</dbReference>
<dbReference type="PRINTS" id="PR00685">
    <property type="entry name" value="TIFACTORIIB"/>
</dbReference>
<evidence type="ECO:0000256" key="2">
    <source>
        <dbReference type="ARBA" id="ARBA00010857"/>
    </source>
</evidence>
<keyword evidence="6" id="KW-0863">Zinc-finger</keyword>